<gene>
    <name evidence="11" type="primary">rbr</name>
    <name evidence="11" type="ORF">MAGMO_2278</name>
</gene>
<proteinExistence type="predicted"/>
<comment type="subunit">
    <text evidence="7">Homodimer. Possesses two rubredoxin-like centers and two non-sulfur oxo-bridged di-iron centers per dimer.</text>
</comment>
<dbReference type="PANTHER" id="PTHR43865">
    <property type="entry name" value="RUBRERYTHRIN-RELATED"/>
    <property type="match status" value="1"/>
</dbReference>
<feature type="domain" description="Ferritin-like diiron" evidence="10">
    <location>
        <begin position="3"/>
        <end position="146"/>
    </location>
</feature>
<evidence type="ECO:0000256" key="8">
    <source>
        <dbReference type="ARBA" id="ARBA00069213"/>
    </source>
</evidence>
<accession>A0A1S7LHK6</accession>
<dbReference type="PROSITE" id="PS50903">
    <property type="entry name" value="RUBREDOXIN_LIKE"/>
    <property type="match status" value="1"/>
</dbReference>
<organism evidence="11">
    <name type="scientific">Magnetococcus massalia (strain MO-1)</name>
    <dbReference type="NCBI Taxonomy" id="451514"/>
    <lineage>
        <taxon>Bacteria</taxon>
        <taxon>Pseudomonadati</taxon>
        <taxon>Pseudomonadota</taxon>
        <taxon>Magnetococcia</taxon>
        <taxon>Magnetococcales</taxon>
        <taxon>Magnetococcaceae</taxon>
        <taxon>Magnetococcus</taxon>
    </lineage>
</organism>
<dbReference type="InterPro" id="IPR012347">
    <property type="entry name" value="Ferritin-like"/>
</dbReference>
<dbReference type="SUPFAM" id="SSF47240">
    <property type="entry name" value="Ferritin-like"/>
    <property type="match status" value="1"/>
</dbReference>
<evidence type="ECO:0000256" key="5">
    <source>
        <dbReference type="ARBA" id="ARBA00023004"/>
    </source>
</evidence>
<dbReference type="CDD" id="cd01041">
    <property type="entry name" value="Rubrerythrin"/>
    <property type="match status" value="1"/>
</dbReference>
<dbReference type="PROSITE" id="PS50905">
    <property type="entry name" value="FERRITIN_LIKE"/>
    <property type="match status" value="1"/>
</dbReference>
<dbReference type="InterPro" id="IPR009040">
    <property type="entry name" value="Ferritin-like_diiron"/>
</dbReference>
<evidence type="ECO:0000256" key="4">
    <source>
        <dbReference type="ARBA" id="ARBA00022982"/>
    </source>
</evidence>
<evidence type="ECO:0000313" key="11">
    <source>
        <dbReference type="EMBL" id="CRH06440.1"/>
    </source>
</evidence>
<dbReference type="GO" id="GO:0005506">
    <property type="term" value="F:iron ion binding"/>
    <property type="evidence" value="ECO:0007669"/>
    <property type="project" value="InterPro"/>
</dbReference>
<keyword evidence="4" id="KW-0249">Electron transport</keyword>
<dbReference type="Gene3D" id="1.20.1260.10">
    <property type="match status" value="1"/>
</dbReference>
<dbReference type="AlphaFoldDB" id="A0A1S7LHK6"/>
<dbReference type="GO" id="GO:0016491">
    <property type="term" value="F:oxidoreductase activity"/>
    <property type="evidence" value="ECO:0007669"/>
    <property type="project" value="InterPro"/>
</dbReference>
<dbReference type="Pfam" id="PF02915">
    <property type="entry name" value="Rubrerythrin"/>
    <property type="match status" value="1"/>
</dbReference>
<dbReference type="InterPro" id="IPR003251">
    <property type="entry name" value="Rr_diiron-bd_dom"/>
</dbReference>
<dbReference type="FunFam" id="2.20.28.10:FF:000018">
    <property type="entry name" value="Rubrerythrin"/>
    <property type="match status" value="1"/>
</dbReference>
<dbReference type="NCBIfam" id="NF045767">
    <property type="entry name" value="RuberyRbr"/>
    <property type="match status" value="1"/>
</dbReference>
<evidence type="ECO:0000259" key="9">
    <source>
        <dbReference type="PROSITE" id="PS50903"/>
    </source>
</evidence>
<evidence type="ECO:0000256" key="2">
    <source>
        <dbReference type="ARBA" id="ARBA00022448"/>
    </source>
</evidence>
<dbReference type="CDD" id="cd00729">
    <property type="entry name" value="rubredoxin_SM"/>
    <property type="match status" value="1"/>
</dbReference>
<feature type="domain" description="Rubredoxin-like" evidence="9">
    <location>
        <begin position="153"/>
        <end position="187"/>
    </location>
</feature>
<evidence type="ECO:0000256" key="7">
    <source>
        <dbReference type="ARBA" id="ARBA00063441"/>
    </source>
</evidence>
<dbReference type="Pfam" id="PF21349">
    <property type="entry name" value="RUBY_RBDX"/>
    <property type="match status" value="1"/>
</dbReference>
<dbReference type="InterPro" id="IPR048574">
    <property type="entry name" value="RUBY_RBDX"/>
</dbReference>
<keyword evidence="3" id="KW-0479">Metal-binding</keyword>
<name>A0A1S7LHK6_MAGMO</name>
<keyword evidence="2" id="KW-0813">Transport</keyword>
<reference evidence="11" key="1">
    <citation type="submission" date="2015-04" db="EMBL/GenBank/DDBJ databases">
        <authorList>
            <person name="Syromyatnikov M.Y."/>
            <person name="Popov V.N."/>
        </authorList>
    </citation>
    <scope>NUCLEOTIDE SEQUENCE</scope>
    <source>
        <strain evidence="11">MO-1</strain>
    </source>
</reference>
<comment type="function">
    <text evidence="6">May provide oxidative stress protection via catalytic reduction of intracellular hydrogen peroxide.</text>
</comment>
<dbReference type="Gene3D" id="2.20.28.10">
    <property type="match status" value="1"/>
</dbReference>
<sequence length="191" mass="21493">MSSIKGSQTEKNLLQAFAGESQARNRYTFYAGKAKKEGYVQIARVFEETADQEKAHASRLYKFLEGGEVEITDSYPAGGNGTTEENLRHAASGEEHEHEEMYPAFAKTAREEGFEQIAAVFEAIAIAERQHGKRFKDLADNIAAERVFKREEATSWRCLNCGYRHEGEEAPESCPACAHSRAYFELLGENW</sequence>
<keyword evidence="5" id="KW-0408">Iron</keyword>
<dbReference type="EMBL" id="LO017727">
    <property type="protein sequence ID" value="CRH06440.1"/>
    <property type="molecule type" value="Genomic_DNA"/>
</dbReference>
<dbReference type="PANTHER" id="PTHR43865:SF1">
    <property type="entry name" value="RUBRERYTHRIN-RELATED"/>
    <property type="match status" value="1"/>
</dbReference>
<evidence type="ECO:0000256" key="1">
    <source>
        <dbReference type="ARBA" id="ARBA00001965"/>
    </source>
</evidence>
<evidence type="ECO:0000259" key="10">
    <source>
        <dbReference type="PROSITE" id="PS50905"/>
    </source>
</evidence>
<evidence type="ECO:0000256" key="6">
    <source>
        <dbReference type="ARBA" id="ARBA00055868"/>
    </source>
</evidence>
<dbReference type="InterPro" id="IPR024934">
    <property type="entry name" value="Rubredoxin-like_dom"/>
</dbReference>
<dbReference type="InterPro" id="IPR009078">
    <property type="entry name" value="Ferritin-like_SF"/>
</dbReference>
<protein>
    <recommendedName>
        <fullName evidence="8">Rubrerythrin</fullName>
    </recommendedName>
</protein>
<evidence type="ECO:0000256" key="3">
    <source>
        <dbReference type="ARBA" id="ARBA00022723"/>
    </source>
</evidence>
<dbReference type="InterPro" id="IPR052364">
    <property type="entry name" value="Rubrerythrin"/>
</dbReference>
<dbReference type="SUPFAM" id="SSF57802">
    <property type="entry name" value="Rubredoxin-like"/>
    <property type="match status" value="1"/>
</dbReference>
<comment type="cofactor">
    <cofactor evidence="1">
        <name>Fe(3+)</name>
        <dbReference type="ChEBI" id="CHEBI:29034"/>
    </cofactor>
</comment>